<keyword evidence="4" id="KW-0732">Signal</keyword>
<comment type="similarity">
    <text evidence="1">Belongs to the peptidase A1 family.</text>
</comment>
<organism evidence="6 7">
    <name type="scientific">Thalictrum thalictroides</name>
    <name type="common">Rue-anemone</name>
    <name type="synonym">Anemone thalictroides</name>
    <dbReference type="NCBI Taxonomy" id="46969"/>
    <lineage>
        <taxon>Eukaryota</taxon>
        <taxon>Viridiplantae</taxon>
        <taxon>Streptophyta</taxon>
        <taxon>Embryophyta</taxon>
        <taxon>Tracheophyta</taxon>
        <taxon>Spermatophyta</taxon>
        <taxon>Magnoliopsida</taxon>
        <taxon>Ranunculales</taxon>
        <taxon>Ranunculaceae</taxon>
        <taxon>Thalictroideae</taxon>
        <taxon>Thalictrum</taxon>
    </lineage>
</organism>
<reference evidence="6 7" key="1">
    <citation type="submission" date="2020-06" db="EMBL/GenBank/DDBJ databases">
        <title>Transcriptomic and genomic resources for Thalictrum thalictroides and T. hernandezii: Facilitating candidate gene discovery in an emerging model plant lineage.</title>
        <authorList>
            <person name="Arias T."/>
            <person name="Riano-Pachon D.M."/>
            <person name="Di Stilio V.S."/>
        </authorList>
    </citation>
    <scope>NUCLEOTIDE SEQUENCE [LARGE SCALE GENOMIC DNA]</scope>
    <source>
        <strain evidence="7">cv. WT478/WT964</strain>
        <tissue evidence="6">Leaves</tissue>
    </source>
</reference>
<protein>
    <submittedName>
        <fullName evidence="6">Aspartyl protease aed3</fullName>
    </submittedName>
</protein>
<feature type="signal peptide" evidence="4">
    <location>
        <begin position="1"/>
        <end position="19"/>
    </location>
</feature>
<keyword evidence="6" id="KW-0378">Hydrolase</keyword>
<comment type="caution">
    <text evidence="6">The sequence shown here is derived from an EMBL/GenBank/DDBJ whole genome shotgun (WGS) entry which is preliminary data.</text>
</comment>
<keyword evidence="7" id="KW-1185">Reference proteome</keyword>
<name>A0A7J6VLF8_THATH</name>
<sequence length="445" mass="48361">MALAIAFLCLSLISITTHASDSCSLLSSSDDSDQLAIVHIHGKCSPFTSPYQGSWFDTVIGMAKKDPDRVMALSMLARRQKEKQIPIIPSTTPNVFMGNYVVRAKVGTPGQVMFMVMDTSREATIVPCSGCTGCLSSKIFAPKMSSTFRSLNCEAYQCDWPFAYGEKPCHGSGPKYPCVFNRTYGEDSSFSATLAQDSLTLGKDIFPNYTFGCINDVSGKNIPPQGLLGLSFDAMSLLSQLRQQLSMFSYCLPSFKSNSSTGSLMLGSESPDDEPQTIPTTPLHHITPRISLLYLNLTGISVGNVLVPVSPAFDMKTGAGTILDTNTVITRFVQPIYKAVRDAFRKQIGKSVSSFSIFDTCFTSDDKSLTPVVTLHFSGLDFILPRENTLINSSNGSLACLAMAAAPSHNENSNLNVIASYQQQNFRIYVFQGDLSVGIVRELCN</sequence>
<dbReference type="Proteomes" id="UP000554482">
    <property type="component" value="Unassembled WGS sequence"/>
</dbReference>
<dbReference type="PANTHER" id="PTHR13683">
    <property type="entry name" value="ASPARTYL PROTEASES"/>
    <property type="match status" value="1"/>
</dbReference>
<dbReference type="AlphaFoldDB" id="A0A7J6VLF8"/>
<accession>A0A7J6VLF8</accession>
<gene>
    <name evidence="6" type="ORF">FRX31_024444</name>
</gene>
<feature type="domain" description="Peptidase A1" evidence="5">
    <location>
        <begin position="100"/>
        <end position="440"/>
    </location>
</feature>
<dbReference type="GO" id="GO:0006508">
    <property type="term" value="P:proteolysis"/>
    <property type="evidence" value="ECO:0007669"/>
    <property type="project" value="UniProtKB-KW"/>
</dbReference>
<feature type="region of interest" description="Disordered" evidence="3">
    <location>
        <begin position="262"/>
        <end position="281"/>
    </location>
</feature>
<evidence type="ECO:0000313" key="6">
    <source>
        <dbReference type="EMBL" id="KAF5185954.1"/>
    </source>
</evidence>
<evidence type="ECO:0000256" key="1">
    <source>
        <dbReference type="ARBA" id="ARBA00007447"/>
    </source>
</evidence>
<dbReference type="OrthoDB" id="1727147at2759"/>
<feature type="chain" id="PRO_5029916187" evidence="4">
    <location>
        <begin position="20"/>
        <end position="445"/>
    </location>
</feature>
<dbReference type="Pfam" id="PF14543">
    <property type="entry name" value="TAXi_N"/>
    <property type="match status" value="1"/>
</dbReference>
<dbReference type="PROSITE" id="PS51767">
    <property type="entry name" value="PEPTIDASE_A1"/>
    <property type="match status" value="1"/>
</dbReference>
<dbReference type="InterPro" id="IPR032799">
    <property type="entry name" value="TAXi_C"/>
</dbReference>
<dbReference type="InterPro" id="IPR021109">
    <property type="entry name" value="Peptidase_aspartic_dom_sf"/>
</dbReference>
<dbReference type="GO" id="GO:0004190">
    <property type="term" value="F:aspartic-type endopeptidase activity"/>
    <property type="evidence" value="ECO:0007669"/>
    <property type="project" value="InterPro"/>
</dbReference>
<dbReference type="InterPro" id="IPR033121">
    <property type="entry name" value="PEPTIDASE_A1"/>
</dbReference>
<dbReference type="PANTHER" id="PTHR13683:SF839">
    <property type="entry name" value="ASPARTYL PROTEASE AED3-LIKE"/>
    <property type="match status" value="1"/>
</dbReference>
<proteinExistence type="inferred from homology"/>
<dbReference type="InterPro" id="IPR032861">
    <property type="entry name" value="TAXi_N"/>
</dbReference>
<feature type="active site" evidence="2">
    <location>
        <position position="118"/>
    </location>
</feature>
<evidence type="ECO:0000313" key="7">
    <source>
        <dbReference type="Proteomes" id="UP000554482"/>
    </source>
</evidence>
<evidence type="ECO:0000256" key="2">
    <source>
        <dbReference type="PIRSR" id="PIRSR601461-1"/>
    </source>
</evidence>
<dbReference type="InterPro" id="IPR001461">
    <property type="entry name" value="Aspartic_peptidase_A1"/>
</dbReference>
<evidence type="ECO:0000259" key="5">
    <source>
        <dbReference type="PROSITE" id="PS51767"/>
    </source>
</evidence>
<dbReference type="EMBL" id="JABWDY010030020">
    <property type="protein sequence ID" value="KAF5185954.1"/>
    <property type="molecule type" value="Genomic_DNA"/>
</dbReference>
<dbReference type="Gene3D" id="2.40.70.10">
    <property type="entry name" value="Acid Proteases"/>
    <property type="match status" value="2"/>
</dbReference>
<dbReference type="SUPFAM" id="SSF50630">
    <property type="entry name" value="Acid proteases"/>
    <property type="match status" value="1"/>
</dbReference>
<evidence type="ECO:0000256" key="4">
    <source>
        <dbReference type="SAM" id="SignalP"/>
    </source>
</evidence>
<keyword evidence="6" id="KW-0645">Protease</keyword>
<dbReference type="Pfam" id="PF14541">
    <property type="entry name" value="TAXi_C"/>
    <property type="match status" value="1"/>
</dbReference>
<evidence type="ECO:0000256" key="3">
    <source>
        <dbReference type="SAM" id="MobiDB-lite"/>
    </source>
</evidence>
<feature type="active site" evidence="2">
    <location>
        <position position="324"/>
    </location>
</feature>